<proteinExistence type="predicted"/>
<evidence type="ECO:0008006" key="3">
    <source>
        <dbReference type="Google" id="ProtNLM"/>
    </source>
</evidence>
<accession>A0A6J5M9Z6</accession>
<sequence length="774" mass="87513">MSKKTKESRYSYGSSYSRSQHKRGASFWYDEYNYDYEYIDTYGSTYTPNQLESYKKTNNLYKLSSVRRAIANFVQIVTNKPVPVTFATKSDSKTDGQRVIISADVDDNFDVSVGLALHEGSHIVLSDFTLLNEYHSFKSAIDYSKSVIKQYVFDCKNNGITSTQDELDKMLLDTLSRNSSVVRSKFRVEFSEIALPTGRIGRFGIPTDEVLDTIGMMTNWLEDRRIDHYIYKSAPGYRDYYQSMYEYYFNDKMVTKGIASNEFTDETIQSYMFRIINFLNEETDLSKLKGLRSIYRKIDLKNISRLNSSRDAFNLAIDVVEIMLENIAQQNGGHLPQSGNGKADGQGGSMELTDSETDQQIQNDGDDQTMGGGNTAMDISGGTDSSEDTKGDASTGNTNGDGKLSKTALEQLIRKIQKQKDFLNGKIKKKSVSKEEIGKLNDIQESESELVRVGGDFNNYRGGHSGVDCIVVKRLTNNIIKSDDFPFSRMDGSTKELMVLFEEEVKRGITLGTLLGKKLQIRGESRETIFSRLKKGRIDKRMIASIGYDNDSVFYTNEIEQFKKANLHISLDYSGSMSGSKLRKTITSVVAIVKACEMARNVNVQVSIRSTDSGSHGKSLPYICMVHDSRRDSFKQFCKYMSILTCNNTTPEGLCFEAIQKYLIPTDTSVDSYFLNFSDGQPSYNIHTKSDNIYYNGESAAEHTYKQVKKMCGNGINVLSYFISERAESNLDYSSDWFIFKKSYGAHAKHINVENIMQVAKTINELFLTRPSKQ</sequence>
<feature type="region of interest" description="Disordered" evidence="1">
    <location>
        <begin position="331"/>
        <end position="403"/>
    </location>
</feature>
<name>A0A6J5M9Z6_9CAUD</name>
<reference evidence="2" key="1">
    <citation type="submission" date="2020-04" db="EMBL/GenBank/DDBJ databases">
        <authorList>
            <person name="Chiriac C."/>
            <person name="Salcher M."/>
            <person name="Ghai R."/>
            <person name="Kavagutti S V."/>
        </authorList>
    </citation>
    <scope>NUCLEOTIDE SEQUENCE</scope>
</reference>
<protein>
    <recommendedName>
        <fullName evidence="3">VWFA domain containing protein</fullName>
    </recommendedName>
</protein>
<feature type="compositionally biased region" description="Polar residues" evidence="1">
    <location>
        <begin position="331"/>
        <end position="340"/>
    </location>
</feature>
<evidence type="ECO:0000256" key="1">
    <source>
        <dbReference type="SAM" id="MobiDB-lite"/>
    </source>
</evidence>
<dbReference type="SUPFAM" id="SSF53300">
    <property type="entry name" value="vWA-like"/>
    <property type="match status" value="1"/>
</dbReference>
<dbReference type="InterPro" id="IPR036465">
    <property type="entry name" value="vWFA_dom_sf"/>
</dbReference>
<gene>
    <name evidence="2" type="ORF">UFOVP449_215</name>
</gene>
<evidence type="ECO:0000313" key="2">
    <source>
        <dbReference type="EMBL" id="CAB4143544.1"/>
    </source>
</evidence>
<dbReference type="EMBL" id="LR796420">
    <property type="protein sequence ID" value="CAB4143544.1"/>
    <property type="molecule type" value="Genomic_DNA"/>
</dbReference>
<organism evidence="2">
    <name type="scientific">uncultured Caudovirales phage</name>
    <dbReference type="NCBI Taxonomy" id="2100421"/>
    <lineage>
        <taxon>Viruses</taxon>
        <taxon>Duplodnaviria</taxon>
        <taxon>Heunggongvirae</taxon>
        <taxon>Uroviricota</taxon>
        <taxon>Caudoviricetes</taxon>
        <taxon>Peduoviridae</taxon>
        <taxon>Maltschvirus</taxon>
        <taxon>Maltschvirus maltsch</taxon>
    </lineage>
</organism>